<dbReference type="EMBL" id="PKSG01000172">
    <property type="protein sequence ID" value="POR38091.1"/>
    <property type="molecule type" value="Genomic_DNA"/>
</dbReference>
<name>A0A2S4L6R3_9HYPO</name>
<keyword evidence="1" id="KW-1133">Transmembrane helix</keyword>
<evidence type="ECO:0000313" key="3">
    <source>
        <dbReference type="Proteomes" id="UP000237481"/>
    </source>
</evidence>
<comment type="caution">
    <text evidence="2">The sequence shown here is derived from an EMBL/GenBank/DDBJ whole genome shotgun (WGS) entry which is preliminary data.</text>
</comment>
<keyword evidence="1" id="KW-0472">Membrane</keyword>
<keyword evidence="1" id="KW-0812">Transmembrane</keyword>
<gene>
    <name evidence="2" type="ORF">TPAR_01711</name>
</gene>
<evidence type="ECO:0000313" key="2">
    <source>
        <dbReference type="EMBL" id="POR38091.1"/>
    </source>
</evidence>
<accession>A0A2S4L6R3</accession>
<keyword evidence="3" id="KW-1185">Reference proteome</keyword>
<feature type="transmembrane region" description="Helical" evidence="1">
    <location>
        <begin position="59"/>
        <end position="78"/>
    </location>
</feature>
<sequence length="88" mass="9459">MATSPSLSTRRTLPSRWTAVLMYGPKLPESTAQVLAHPSALNAQMIISGDESNAISVRLLHIATGCPLISMGYTALFWNGSLKMSIAR</sequence>
<reference evidence="2 3" key="1">
    <citation type="submission" date="2018-01" db="EMBL/GenBank/DDBJ databases">
        <title>Harnessing the power of phylogenomics to disentangle the directionality and signatures of interkingdom host jumping in the parasitic fungal genus Tolypocladium.</title>
        <authorList>
            <person name="Quandt C.A."/>
            <person name="Patterson W."/>
            <person name="Spatafora J.W."/>
        </authorList>
    </citation>
    <scope>NUCLEOTIDE SEQUENCE [LARGE SCALE GENOMIC DNA]</scope>
    <source>
        <strain evidence="2 3">NRBC 100945</strain>
    </source>
</reference>
<organism evidence="2 3">
    <name type="scientific">Tolypocladium paradoxum</name>
    <dbReference type="NCBI Taxonomy" id="94208"/>
    <lineage>
        <taxon>Eukaryota</taxon>
        <taxon>Fungi</taxon>
        <taxon>Dikarya</taxon>
        <taxon>Ascomycota</taxon>
        <taxon>Pezizomycotina</taxon>
        <taxon>Sordariomycetes</taxon>
        <taxon>Hypocreomycetidae</taxon>
        <taxon>Hypocreales</taxon>
        <taxon>Ophiocordycipitaceae</taxon>
        <taxon>Tolypocladium</taxon>
    </lineage>
</organism>
<protein>
    <submittedName>
        <fullName evidence="2">Uncharacterized protein</fullName>
    </submittedName>
</protein>
<evidence type="ECO:0000256" key="1">
    <source>
        <dbReference type="SAM" id="Phobius"/>
    </source>
</evidence>
<proteinExistence type="predicted"/>
<dbReference type="Proteomes" id="UP000237481">
    <property type="component" value="Unassembled WGS sequence"/>
</dbReference>
<dbReference type="AlphaFoldDB" id="A0A2S4L6R3"/>